<proteinExistence type="predicted"/>
<dbReference type="Proteomes" id="UP000636800">
    <property type="component" value="Chromosome 5"/>
</dbReference>
<evidence type="ECO:0000313" key="2">
    <source>
        <dbReference type="EMBL" id="KAG0479324.1"/>
    </source>
</evidence>
<dbReference type="PANTHER" id="PTHR35460">
    <property type="entry name" value="TRNA LIGASE 1"/>
    <property type="match status" value="1"/>
</dbReference>
<protein>
    <submittedName>
        <fullName evidence="2">Uncharacterized protein</fullName>
    </submittedName>
</protein>
<dbReference type="GO" id="GO:0006388">
    <property type="term" value="P:tRNA splicing, via endonucleolytic cleavage and ligation"/>
    <property type="evidence" value="ECO:0007669"/>
    <property type="project" value="InterPro"/>
</dbReference>
<name>A0A835QZM6_VANPL</name>
<dbReference type="EMBL" id="JADCNL010000005">
    <property type="protein sequence ID" value="KAG0479324.1"/>
    <property type="molecule type" value="Genomic_DNA"/>
</dbReference>
<reference evidence="2 3" key="1">
    <citation type="journal article" date="2020" name="Nat. Food">
        <title>A phased Vanilla planifolia genome enables genetic improvement of flavour and production.</title>
        <authorList>
            <person name="Hasing T."/>
            <person name="Tang H."/>
            <person name="Brym M."/>
            <person name="Khazi F."/>
            <person name="Huang T."/>
            <person name="Chambers A.H."/>
        </authorList>
    </citation>
    <scope>NUCLEOTIDE SEQUENCE [LARGE SCALE GENOMIC DNA]</scope>
    <source>
        <tissue evidence="2">Leaf</tissue>
    </source>
</reference>
<feature type="compositionally biased region" description="Basic and acidic residues" evidence="1">
    <location>
        <begin position="99"/>
        <end position="109"/>
    </location>
</feature>
<comment type="caution">
    <text evidence="2">The sequence shown here is derived from an EMBL/GenBank/DDBJ whole genome shotgun (WGS) entry which is preliminary data.</text>
</comment>
<keyword evidence="3" id="KW-1185">Reference proteome</keyword>
<organism evidence="2 3">
    <name type="scientific">Vanilla planifolia</name>
    <name type="common">Vanilla</name>
    <dbReference type="NCBI Taxonomy" id="51239"/>
    <lineage>
        <taxon>Eukaryota</taxon>
        <taxon>Viridiplantae</taxon>
        <taxon>Streptophyta</taxon>
        <taxon>Embryophyta</taxon>
        <taxon>Tracheophyta</taxon>
        <taxon>Spermatophyta</taxon>
        <taxon>Magnoliopsida</taxon>
        <taxon>Liliopsida</taxon>
        <taxon>Asparagales</taxon>
        <taxon>Orchidaceae</taxon>
        <taxon>Vanilloideae</taxon>
        <taxon>Vanilleae</taxon>
        <taxon>Vanilla</taxon>
    </lineage>
</organism>
<accession>A0A835QZM6</accession>
<evidence type="ECO:0000256" key="1">
    <source>
        <dbReference type="SAM" id="MobiDB-lite"/>
    </source>
</evidence>
<gene>
    <name evidence="2" type="ORF">HPP92_010182</name>
</gene>
<dbReference type="PANTHER" id="PTHR35460:SF1">
    <property type="entry name" value="TRNA LIGASE 1"/>
    <property type="match status" value="1"/>
</dbReference>
<sequence length="224" mass="24960">MWSLIKVRERIIGRIILPYVNKVSLKHVMNMRCHVGDEGAIYIRRKCGHKQLSSSTFLSEAEPFLEQYAKRSSQNQALIGSAGNLVVVENFQAIIEGSRDEEGDLHPEEDSAPPSPTTTILDKVPKDEGLIVFFPGMPGCAKSALCRELLNHPGSFGDNRPVHSLMGDMIKGRYWPKVAEDRKKKPYTITLADKNAPNDEVWKLIEDMCQSTKASAVPVVPDSE</sequence>
<feature type="region of interest" description="Disordered" evidence="1">
    <location>
        <begin position="99"/>
        <end position="118"/>
    </location>
</feature>
<dbReference type="GO" id="GO:0003972">
    <property type="term" value="F:RNA ligase (ATP) activity"/>
    <property type="evidence" value="ECO:0007669"/>
    <property type="project" value="InterPro"/>
</dbReference>
<evidence type="ECO:0000313" key="3">
    <source>
        <dbReference type="Proteomes" id="UP000636800"/>
    </source>
</evidence>
<feature type="non-terminal residue" evidence="2">
    <location>
        <position position="1"/>
    </location>
</feature>
<dbReference type="AlphaFoldDB" id="A0A835QZM6"/>
<dbReference type="InterPro" id="IPR038837">
    <property type="entry name" value="tRNA_ligase_1"/>
</dbReference>